<comment type="subcellular location">
    <subcellularLocation>
        <location evidence="2">Cell membrane</location>
        <topology evidence="2">Multi-pass membrane protein</topology>
    </subcellularLocation>
</comment>
<feature type="transmembrane region" description="Helical" evidence="10">
    <location>
        <begin position="6"/>
        <end position="23"/>
    </location>
</feature>
<dbReference type="PANTHER" id="PTHR36122:SF2">
    <property type="entry name" value="NICOTINAMIDE RIBOSIDE TRANSPORTER PNUC"/>
    <property type="match status" value="1"/>
</dbReference>
<dbReference type="Proteomes" id="UP000468650">
    <property type="component" value="Unassembled WGS sequence"/>
</dbReference>
<dbReference type="AlphaFoldDB" id="A0A6N6RLG4"/>
<evidence type="ECO:0000256" key="3">
    <source>
        <dbReference type="ARBA" id="ARBA00006669"/>
    </source>
</evidence>
<evidence type="ECO:0000256" key="10">
    <source>
        <dbReference type="SAM" id="Phobius"/>
    </source>
</evidence>
<gene>
    <name evidence="11" type="ORF">F8C67_01390</name>
</gene>
<keyword evidence="8 10" id="KW-1133">Transmembrane helix</keyword>
<evidence type="ECO:0000256" key="9">
    <source>
        <dbReference type="ARBA" id="ARBA00023136"/>
    </source>
</evidence>
<protein>
    <recommendedName>
        <fullName evidence="4">Nicotinamide riboside transporter PnuC</fullName>
    </recommendedName>
</protein>
<evidence type="ECO:0000256" key="2">
    <source>
        <dbReference type="ARBA" id="ARBA00004651"/>
    </source>
</evidence>
<dbReference type="InterPro" id="IPR006419">
    <property type="entry name" value="NMN_transpt_PnuC"/>
</dbReference>
<dbReference type="EMBL" id="WBVO01000001">
    <property type="protein sequence ID" value="KAB2814415.1"/>
    <property type="molecule type" value="Genomic_DNA"/>
</dbReference>
<keyword evidence="7 10" id="KW-0812">Transmembrane</keyword>
<comment type="function">
    <text evidence="1">Required for nicotinamide riboside transport across the inner membrane.</text>
</comment>
<keyword evidence="6" id="KW-1003">Cell membrane</keyword>
<evidence type="ECO:0000256" key="8">
    <source>
        <dbReference type="ARBA" id="ARBA00022989"/>
    </source>
</evidence>
<evidence type="ECO:0000256" key="7">
    <source>
        <dbReference type="ARBA" id="ARBA00022692"/>
    </source>
</evidence>
<keyword evidence="5" id="KW-0813">Transport</keyword>
<evidence type="ECO:0000256" key="1">
    <source>
        <dbReference type="ARBA" id="ARBA00002672"/>
    </source>
</evidence>
<evidence type="ECO:0000256" key="6">
    <source>
        <dbReference type="ARBA" id="ARBA00022475"/>
    </source>
</evidence>
<dbReference type="NCBIfam" id="TIGR01528">
    <property type="entry name" value="NMN_trans_PnuC"/>
    <property type="match status" value="1"/>
</dbReference>
<name>A0A6N6RLG4_9FLAO</name>
<evidence type="ECO:0000256" key="4">
    <source>
        <dbReference type="ARBA" id="ARBA00017522"/>
    </source>
</evidence>
<comment type="similarity">
    <text evidence="3">Belongs to the nicotinamide ribonucleoside (NR) uptake permease (TC 4.B.1) family.</text>
</comment>
<keyword evidence="9 10" id="KW-0472">Membrane</keyword>
<feature type="transmembrane region" description="Helical" evidence="10">
    <location>
        <begin position="165"/>
        <end position="184"/>
    </location>
</feature>
<dbReference type="GO" id="GO:0034257">
    <property type="term" value="F:nicotinamide riboside transmembrane transporter activity"/>
    <property type="evidence" value="ECO:0007669"/>
    <property type="project" value="InterPro"/>
</dbReference>
<proteinExistence type="inferred from homology"/>
<dbReference type="PANTHER" id="PTHR36122">
    <property type="entry name" value="NICOTINAMIDE RIBOSIDE TRANSPORTER PNUC"/>
    <property type="match status" value="1"/>
</dbReference>
<keyword evidence="12" id="KW-1185">Reference proteome</keyword>
<dbReference type="RefSeq" id="WP_151665995.1">
    <property type="nucleotide sequence ID" value="NZ_WBVO01000001.1"/>
</dbReference>
<reference evidence="11 12" key="1">
    <citation type="submission" date="2019-09" db="EMBL/GenBank/DDBJ databases">
        <title>Genomes of family Cryomorphaceae.</title>
        <authorList>
            <person name="Bowman J.P."/>
        </authorList>
    </citation>
    <scope>NUCLEOTIDE SEQUENCE [LARGE SCALE GENOMIC DNA]</scope>
    <source>
        <strain evidence="11 12">LMG 25704</strain>
    </source>
</reference>
<dbReference type="Pfam" id="PF04973">
    <property type="entry name" value="NMN_transporter"/>
    <property type="match status" value="1"/>
</dbReference>
<feature type="transmembrane region" description="Helical" evidence="10">
    <location>
        <begin position="30"/>
        <end position="49"/>
    </location>
</feature>
<comment type="caution">
    <text evidence="11">The sequence shown here is derived from an EMBL/GenBank/DDBJ whole genome shotgun (WGS) entry which is preliminary data.</text>
</comment>
<organism evidence="11 12">
    <name type="scientific">Phaeocystidibacter luteus</name>
    <dbReference type="NCBI Taxonomy" id="911197"/>
    <lineage>
        <taxon>Bacteria</taxon>
        <taxon>Pseudomonadati</taxon>
        <taxon>Bacteroidota</taxon>
        <taxon>Flavobacteriia</taxon>
        <taxon>Flavobacteriales</taxon>
        <taxon>Phaeocystidibacteraceae</taxon>
        <taxon>Phaeocystidibacter</taxon>
    </lineage>
</organism>
<evidence type="ECO:0000313" key="12">
    <source>
        <dbReference type="Proteomes" id="UP000468650"/>
    </source>
</evidence>
<evidence type="ECO:0000313" key="11">
    <source>
        <dbReference type="EMBL" id="KAB2814415.1"/>
    </source>
</evidence>
<evidence type="ECO:0000256" key="5">
    <source>
        <dbReference type="ARBA" id="ARBA00022448"/>
    </source>
</evidence>
<feature type="transmembrane region" description="Helical" evidence="10">
    <location>
        <begin position="93"/>
        <end position="113"/>
    </location>
</feature>
<accession>A0A6N6RLG4</accession>
<dbReference type="OrthoDB" id="9791248at2"/>
<sequence length="202" mass="23275">MEWLGISIWEWAGVVLNVLYLVLLIRRSIWCWPFGILGSGLSIYLFIESKLYSEAILYGFYVLIGVYGWIKWSRNADENDLVQPILWPLQKHLVAIAIGIAATFGLGHFFQTYTDAERPMLDAFSTGFAFVASFLEAQQVLSGWIYWIILNGFSVWLYYDRGLELYGLLSVVYTVMSFVGYYQWQKIYQKGKSLSADPNILD</sequence>
<feature type="transmembrane region" description="Helical" evidence="10">
    <location>
        <begin position="55"/>
        <end position="72"/>
    </location>
</feature>
<dbReference type="GO" id="GO:0005886">
    <property type="term" value="C:plasma membrane"/>
    <property type="evidence" value="ECO:0007669"/>
    <property type="project" value="UniProtKB-SubCell"/>
</dbReference>